<evidence type="ECO:0000256" key="1">
    <source>
        <dbReference type="ARBA" id="ARBA00022617"/>
    </source>
</evidence>
<evidence type="ECO:0000313" key="4">
    <source>
        <dbReference type="EMBL" id="VAX33779.1"/>
    </source>
</evidence>
<keyword evidence="3" id="KW-0408">Iron</keyword>
<reference evidence="4" key="1">
    <citation type="submission" date="2018-06" db="EMBL/GenBank/DDBJ databases">
        <authorList>
            <person name="Zhirakovskaya E."/>
        </authorList>
    </citation>
    <scope>NUCLEOTIDE SEQUENCE</scope>
</reference>
<dbReference type="PANTHER" id="PTHR36843:SF1">
    <property type="entry name" value="COPROHEME DECARBOXYLASE"/>
    <property type="match status" value="1"/>
</dbReference>
<dbReference type="PANTHER" id="PTHR36843">
    <property type="entry name" value="HEME-DEPENDENT PEROXIDASE YWFI-RELATED"/>
    <property type="match status" value="1"/>
</dbReference>
<dbReference type="Gene3D" id="3.30.70.1030">
    <property type="entry name" value="Apc35880, domain 1"/>
    <property type="match status" value="2"/>
</dbReference>
<dbReference type="GO" id="GO:0016491">
    <property type="term" value="F:oxidoreductase activity"/>
    <property type="evidence" value="ECO:0007669"/>
    <property type="project" value="InterPro"/>
</dbReference>
<dbReference type="Pfam" id="PF06778">
    <property type="entry name" value="Chlor_dismutase"/>
    <property type="match status" value="1"/>
</dbReference>
<evidence type="ECO:0000256" key="2">
    <source>
        <dbReference type="ARBA" id="ARBA00022723"/>
    </source>
</evidence>
<keyword evidence="1" id="KW-0349">Heme</keyword>
<dbReference type="InterPro" id="IPR010644">
    <property type="entry name" value="ChdC/CLD"/>
</dbReference>
<gene>
    <name evidence="4" type="ORF">MNBD_NITROSPIRAE01-897</name>
</gene>
<organism evidence="4">
    <name type="scientific">hydrothermal vent metagenome</name>
    <dbReference type="NCBI Taxonomy" id="652676"/>
    <lineage>
        <taxon>unclassified sequences</taxon>
        <taxon>metagenomes</taxon>
        <taxon>ecological metagenomes</taxon>
    </lineage>
</organism>
<accession>A0A3B1CUS7</accession>
<keyword evidence="2" id="KW-0479">Metal-binding</keyword>
<proteinExistence type="predicted"/>
<sequence length="231" mass="27057">MEKFRRQYVNYQFFKVDPAWRRLPADEREQGKREFDAAVSEFEGRVMTVPYSLVGIRPEVDIMLWRISYVLEDLQDMMVKVLQTGLGKYLNTPYSYLAMTKRSTYVDKHSHEGQESKRLMVVPGEAKYLFIYPFVKTREWYLLTKSTRQGMMNEHIEIGHKYPTVKINTSYSFGLDDYEFVVAFESDFPGDFLDLVMALRDAEASRFTLLDTPIFTCVRKNLKDALNDLGG</sequence>
<protein>
    <submittedName>
        <fullName evidence="4">Coproheme decarboxylase HemQ (No EC)</fullName>
    </submittedName>
</protein>
<dbReference type="InterPro" id="IPR011008">
    <property type="entry name" value="Dimeric_a/b-barrel"/>
</dbReference>
<evidence type="ECO:0000256" key="3">
    <source>
        <dbReference type="ARBA" id="ARBA00023004"/>
    </source>
</evidence>
<dbReference type="AlphaFoldDB" id="A0A3B1CUS7"/>
<dbReference type="EMBL" id="UOGF01000119">
    <property type="protein sequence ID" value="VAX33779.1"/>
    <property type="molecule type" value="Genomic_DNA"/>
</dbReference>
<dbReference type="GO" id="GO:0046872">
    <property type="term" value="F:metal ion binding"/>
    <property type="evidence" value="ECO:0007669"/>
    <property type="project" value="UniProtKB-KW"/>
</dbReference>
<dbReference type="SUPFAM" id="SSF54909">
    <property type="entry name" value="Dimeric alpha+beta barrel"/>
    <property type="match status" value="1"/>
</dbReference>
<dbReference type="GO" id="GO:0020037">
    <property type="term" value="F:heme binding"/>
    <property type="evidence" value="ECO:0007669"/>
    <property type="project" value="InterPro"/>
</dbReference>
<name>A0A3B1CUS7_9ZZZZ</name>